<feature type="signal peptide" evidence="4">
    <location>
        <begin position="1"/>
        <end position="25"/>
    </location>
</feature>
<dbReference type="PROSITE" id="PS51257">
    <property type="entry name" value="PROKAR_LIPOPROTEIN"/>
    <property type="match status" value="1"/>
</dbReference>
<evidence type="ECO:0000256" key="3">
    <source>
        <dbReference type="SAM" id="MobiDB-lite"/>
    </source>
</evidence>
<feature type="chain" id="PRO_5041324882" evidence="4">
    <location>
        <begin position="26"/>
        <end position="440"/>
    </location>
</feature>
<evidence type="ECO:0000256" key="1">
    <source>
        <dbReference type="ARBA" id="ARBA00010062"/>
    </source>
</evidence>
<dbReference type="SUPFAM" id="SSF53822">
    <property type="entry name" value="Periplasmic binding protein-like I"/>
    <property type="match status" value="1"/>
</dbReference>
<evidence type="ECO:0000256" key="4">
    <source>
        <dbReference type="SAM" id="SignalP"/>
    </source>
</evidence>
<comment type="similarity">
    <text evidence="1">Belongs to the leucine-binding protein family.</text>
</comment>
<feature type="domain" description="Leucine-binding protein" evidence="5">
    <location>
        <begin position="55"/>
        <end position="407"/>
    </location>
</feature>
<keyword evidence="2 4" id="KW-0732">Signal</keyword>
<dbReference type="Proteomes" id="UP001158066">
    <property type="component" value="Unassembled WGS sequence"/>
</dbReference>
<evidence type="ECO:0000259" key="5">
    <source>
        <dbReference type="Pfam" id="PF13458"/>
    </source>
</evidence>
<dbReference type="EMBL" id="FXUF01000005">
    <property type="protein sequence ID" value="SMP53842.1"/>
    <property type="molecule type" value="Genomic_DNA"/>
</dbReference>
<dbReference type="PANTHER" id="PTHR30483">
    <property type="entry name" value="LEUCINE-SPECIFIC-BINDING PROTEIN"/>
    <property type="match status" value="1"/>
</dbReference>
<dbReference type="AlphaFoldDB" id="A0AA45WVH3"/>
<reference evidence="6" key="1">
    <citation type="submission" date="2017-05" db="EMBL/GenBank/DDBJ databases">
        <authorList>
            <person name="Varghese N."/>
            <person name="Submissions S."/>
        </authorList>
    </citation>
    <scope>NUCLEOTIDE SEQUENCE</scope>
    <source>
        <strain evidence="6">Su22</strain>
    </source>
</reference>
<dbReference type="InterPro" id="IPR051010">
    <property type="entry name" value="BCAA_transport"/>
</dbReference>
<evidence type="ECO:0000313" key="6">
    <source>
        <dbReference type="EMBL" id="SMP53842.1"/>
    </source>
</evidence>
<evidence type="ECO:0000256" key="2">
    <source>
        <dbReference type="ARBA" id="ARBA00022729"/>
    </source>
</evidence>
<sequence length="440" mass="48192">MKKMTVKWWVLVLAVMMVISLTACSQPAPAPAPEPAPAEANPVEEGSTELEDVTAKVGIIYSMSGGGSALGNAQATGAQLAIDEINRNGGIVTADKRIMLEAVVRDDETAVDVSVRRFRELTQDEQVDLLVGGTFAHISSALSEQVRQNPIFFMATNGVPEEFFHKDTKASTSLCIVGSTVSSGRSAAAYVANEIKPAKVVLLLPDYAYGHDQEKGAMAVFANYPEIEVVTMYSTVGAADMTPYLINARNEQPDLLMMGQWGNDAINILKQTEELGLNQDMDIWFNWLVNVFATGLPPEALDGVTTQMLWYHNMEGFRDAEVVTASNVFTEAWLQVDNDPPDPYAMAAYMGVMEMARGIELANSIESNAVYAALMANPDFNSMNGPAKWRVDGRPEYRYWPYVVVGKGADERDDMMWDFATVVDAYEGDEFLPPLSELGY</sequence>
<gene>
    <name evidence="6" type="ORF">SAMN06296020_10560</name>
</gene>
<dbReference type="InterPro" id="IPR028082">
    <property type="entry name" value="Peripla_BP_I"/>
</dbReference>
<organism evidence="6 7">
    <name type="scientific">Anoxynatronum buryatiense</name>
    <dbReference type="NCBI Taxonomy" id="489973"/>
    <lineage>
        <taxon>Bacteria</taxon>
        <taxon>Bacillati</taxon>
        <taxon>Bacillota</taxon>
        <taxon>Clostridia</taxon>
        <taxon>Eubacteriales</taxon>
        <taxon>Clostridiaceae</taxon>
        <taxon>Anoxynatronum</taxon>
    </lineage>
</organism>
<comment type="caution">
    <text evidence="6">The sequence shown here is derived from an EMBL/GenBank/DDBJ whole genome shotgun (WGS) entry which is preliminary data.</text>
</comment>
<dbReference type="Pfam" id="PF13458">
    <property type="entry name" value="Peripla_BP_6"/>
    <property type="match status" value="1"/>
</dbReference>
<protein>
    <submittedName>
        <fullName evidence="6">Branched-chain amino acid transport system substrate-binding protein</fullName>
    </submittedName>
</protein>
<evidence type="ECO:0000313" key="7">
    <source>
        <dbReference type="Proteomes" id="UP001158066"/>
    </source>
</evidence>
<dbReference type="InterPro" id="IPR028081">
    <property type="entry name" value="Leu-bd"/>
</dbReference>
<keyword evidence="7" id="KW-1185">Reference proteome</keyword>
<feature type="region of interest" description="Disordered" evidence="3">
    <location>
        <begin position="26"/>
        <end position="49"/>
    </location>
</feature>
<name>A0AA45WVH3_9CLOT</name>
<dbReference type="Gene3D" id="3.40.50.2300">
    <property type="match status" value="2"/>
</dbReference>
<proteinExistence type="inferred from homology"/>
<accession>A0AA45WVH3</accession>
<dbReference type="PANTHER" id="PTHR30483:SF6">
    <property type="entry name" value="PERIPLASMIC BINDING PROTEIN OF ABC TRANSPORTER FOR NATURAL AMINO ACIDS"/>
    <property type="match status" value="1"/>
</dbReference>
<dbReference type="RefSeq" id="WP_283408991.1">
    <property type="nucleotide sequence ID" value="NZ_FXUF01000005.1"/>
</dbReference>